<protein>
    <recommendedName>
        <fullName evidence="4">DUF3617 family protein</fullName>
    </recommendedName>
</protein>
<accession>A0A4Q1KMD5</accession>
<feature type="chain" id="PRO_5020535771" description="DUF3617 family protein" evidence="1">
    <location>
        <begin position="23"/>
        <end position="142"/>
    </location>
</feature>
<dbReference type="Pfam" id="PF12276">
    <property type="entry name" value="DUF3617"/>
    <property type="match status" value="1"/>
</dbReference>
<dbReference type="EMBL" id="SBKP01000001">
    <property type="protein sequence ID" value="RXR31058.1"/>
    <property type="molecule type" value="Genomic_DNA"/>
</dbReference>
<sequence>MSKWVRLSVAAALSFGATGAFAVSPGGTAPSGGRMTALRQLEAGQWELRERGAKQAAPPQRVCVSDPAQLLQVKHGNGGCSRFVVADTNDHAVVTYQCNGRGNGRTDLRVETPRLIQIDSQGVADGAPFAVSLEGRRTGDCR</sequence>
<evidence type="ECO:0008006" key="4">
    <source>
        <dbReference type="Google" id="ProtNLM"/>
    </source>
</evidence>
<dbReference type="OrthoDB" id="7595119at2"/>
<feature type="signal peptide" evidence="1">
    <location>
        <begin position="1"/>
        <end position="22"/>
    </location>
</feature>
<name>A0A4Q1KMD5_9SPHN</name>
<proteinExistence type="predicted"/>
<dbReference type="InterPro" id="IPR022061">
    <property type="entry name" value="DUF3617"/>
</dbReference>
<dbReference type="RefSeq" id="WP_129402826.1">
    <property type="nucleotide sequence ID" value="NZ_SBKP01000001.1"/>
</dbReference>
<dbReference type="Proteomes" id="UP000290958">
    <property type="component" value="Unassembled WGS sequence"/>
</dbReference>
<evidence type="ECO:0000313" key="3">
    <source>
        <dbReference type="Proteomes" id="UP000290958"/>
    </source>
</evidence>
<evidence type="ECO:0000256" key="1">
    <source>
        <dbReference type="SAM" id="SignalP"/>
    </source>
</evidence>
<comment type="caution">
    <text evidence="2">The sequence shown here is derived from an EMBL/GenBank/DDBJ whole genome shotgun (WGS) entry which is preliminary data.</text>
</comment>
<gene>
    <name evidence="2" type="ORF">EQG66_01930</name>
</gene>
<dbReference type="AlphaFoldDB" id="A0A4Q1KMD5"/>
<evidence type="ECO:0000313" key="2">
    <source>
        <dbReference type="EMBL" id="RXR31058.1"/>
    </source>
</evidence>
<keyword evidence="3" id="KW-1185">Reference proteome</keyword>
<keyword evidence="1" id="KW-0732">Signal</keyword>
<organism evidence="2 3">
    <name type="scientific">Sphingobium fluviale</name>
    <dbReference type="NCBI Taxonomy" id="2506423"/>
    <lineage>
        <taxon>Bacteria</taxon>
        <taxon>Pseudomonadati</taxon>
        <taxon>Pseudomonadota</taxon>
        <taxon>Alphaproteobacteria</taxon>
        <taxon>Sphingomonadales</taxon>
        <taxon>Sphingomonadaceae</taxon>
        <taxon>Sphingobium</taxon>
    </lineage>
</organism>
<reference evidence="3" key="1">
    <citation type="submission" date="2019-01" db="EMBL/GenBank/DDBJ databases">
        <title>Cytophagaceae bacterium strain CAR-16.</title>
        <authorList>
            <person name="Chen W.-M."/>
        </authorList>
    </citation>
    <scope>NUCLEOTIDE SEQUENCE [LARGE SCALE GENOMIC DNA]</scope>
    <source>
        <strain evidence="3">CHR27</strain>
    </source>
</reference>